<dbReference type="OrthoDB" id="497887at2759"/>
<keyword evidence="3" id="KW-0120">Carbon dioxide fixation</keyword>
<dbReference type="GO" id="GO:0015977">
    <property type="term" value="P:carbon fixation"/>
    <property type="evidence" value="ECO:0007669"/>
    <property type="project" value="UniProtKB-KW"/>
</dbReference>
<reference evidence="5 6" key="1">
    <citation type="submission" date="2011-10" db="EMBL/GenBank/DDBJ databases">
        <authorList>
            <person name="Genoscope - CEA"/>
        </authorList>
    </citation>
    <scope>NUCLEOTIDE SEQUENCE [LARGE SCALE GENOMIC DNA]</scope>
    <source>
        <strain evidence="5 6">RCC 1105</strain>
    </source>
</reference>
<feature type="region of interest" description="Disordered" evidence="4">
    <location>
        <begin position="40"/>
        <end position="69"/>
    </location>
</feature>
<dbReference type="GeneID" id="19017306"/>
<organism evidence="5 6">
    <name type="scientific">Bathycoccus prasinos</name>
    <dbReference type="NCBI Taxonomy" id="41875"/>
    <lineage>
        <taxon>Eukaryota</taxon>
        <taxon>Viridiplantae</taxon>
        <taxon>Chlorophyta</taxon>
        <taxon>Mamiellophyceae</taxon>
        <taxon>Mamiellales</taxon>
        <taxon>Bathycoccaceae</taxon>
        <taxon>Bathycoccus</taxon>
    </lineage>
</organism>
<dbReference type="EMBL" id="FO082277">
    <property type="protein sequence ID" value="CCO14824.1"/>
    <property type="molecule type" value="Genomic_DNA"/>
</dbReference>
<dbReference type="AlphaFoldDB" id="K8EAQ9"/>
<proteinExistence type="predicted"/>
<dbReference type="InterPro" id="IPR038052">
    <property type="entry name" value="Chaperonin_RbcX_sf"/>
</dbReference>
<dbReference type="SUPFAM" id="SSF158615">
    <property type="entry name" value="RbcX-like"/>
    <property type="match status" value="1"/>
</dbReference>
<keyword evidence="6" id="KW-1185">Reference proteome</keyword>
<evidence type="ECO:0000256" key="3">
    <source>
        <dbReference type="ARBA" id="ARBA00023300"/>
    </source>
</evidence>
<gene>
    <name evidence="5" type="ORF">Bathy02g01920</name>
</gene>
<dbReference type="PANTHER" id="PTHR33791">
    <property type="entry name" value="CHAPERONIN-LIKE RBCX PROTEIN 1, CHLOROPLASTIC"/>
    <property type="match status" value="1"/>
</dbReference>
<dbReference type="GO" id="GO:0044183">
    <property type="term" value="F:protein folding chaperone"/>
    <property type="evidence" value="ECO:0007669"/>
    <property type="project" value="InterPro"/>
</dbReference>
<dbReference type="GO" id="GO:0015979">
    <property type="term" value="P:photosynthesis"/>
    <property type="evidence" value="ECO:0007669"/>
    <property type="project" value="UniProtKB-KW"/>
</dbReference>
<keyword evidence="1" id="KW-0602">Photosynthesis</keyword>
<evidence type="ECO:0000256" key="4">
    <source>
        <dbReference type="SAM" id="MobiDB-lite"/>
    </source>
</evidence>
<name>K8EAQ9_9CHLO</name>
<keyword evidence="2" id="KW-0143">Chaperone</keyword>
<dbReference type="RefSeq" id="XP_007514584.1">
    <property type="nucleotide sequence ID" value="XM_007514522.1"/>
</dbReference>
<dbReference type="Gene3D" id="1.10.1200.210">
    <property type="entry name" value="Chaperonin-like RbcX"/>
    <property type="match status" value="1"/>
</dbReference>
<protein>
    <submittedName>
        <fullName evidence="5">Uncharacterized protein</fullName>
    </submittedName>
</protein>
<accession>K8EAQ9</accession>
<evidence type="ECO:0000313" key="6">
    <source>
        <dbReference type="Proteomes" id="UP000198341"/>
    </source>
</evidence>
<evidence type="ECO:0000313" key="5">
    <source>
        <dbReference type="EMBL" id="CCO14824.1"/>
    </source>
</evidence>
<dbReference type="PANTHER" id="PTHR33791:SF1">
    <property type="entry name" value="RUBISCO CHAPERONE RBCX"/>
    <property type="match status" value="1"/>
</dbReference>
<sequence>MLGASTVLSQTTAGVVHKRDSNAFVVPSFTKSSRLSRQTSILASSSSSSSHGENNDENEKLRVPSNLFPGFPSPEKKAASSLVTLMTMAACRVVLDQWCGSRHRSPMYNKLIDYMQKGAPHTKGQPRPILDGNAWLHELMRHPELDFRLAAVRILETRKLLVDTEFNWDAMNANAREGIVAESVALNKLYLSQLAECTESEEFCDAEDVLKDDKRNDDDSEGG</sequence>
<feature type="compositionally biased region" description="Basic and acidic residues" evidence="4">
    <location>
        <begin position="53"/>
        <end position="62"/>
    </location>
</feature>
<evidence type="ECO:0000256" key="1">
    <source>
        <dbReference type="ARBA" id="ARBA00022531"/>
    </source>
</evidence>
<dbReference type="InterPro" id="IPR003435">
    <property type="entry name" value="Chaperonin_RcbX"/>
</dbReference>
<dbReference type="GO" id="GO:0110102">
    <property type="term" value="P:ribulose bisphosphate carboxylase complex assembly"/>
    <property type="evidence" value="ECO:0007669"/>
    <property type="project" value="InterPro"/>
</dbReference>
<evidence type="ECO:0000256" key="2">
    <source>
        <dbReference type="ARBA" id="ARBA00023186"/>
    </source>
</evidence>
<dbReference type="KEGG" id="bpg:Bathy02g01920"/>
<dbReference type="Proteomes" id="UP000198341">
    <property type="component" value="Chromosome 2"/>
</dbReference>